<name>A0A0V0GX83_SOLCH</name>
<sequence>MVRAQCMTRGLDSMVNSSTLPWTKAGIKWRWVKDNPLSTKLQPCVNCPRKIFFRSSQKDDRSNQP</sequence>
<protein>
    <submittedName>
        <fullName evidence="1">Putative ovule protein</fullName>
    </submittedName>
</protein>
<dbReference type="AlphaFoldDB" id="A0A0V0GX83"/>
<proteinExistence type="predicted"/>
<dbReference type="EMBL" id="GEDG01029136">
    <property type="protein sequence ID" value="JAP12738.1"/>
    <property type="molecule type" value="Transcribed_RNA"/>
</dbReference>
<organism evidence="1">
    <name type="scientific">Solanum chacoense</name>
    <name type="common">Chaco potato</name>
    <dbReference type="NCBI Taxonomy" id="4108"/>
    <lineage>
        <taxon>Eukaryota</taxon>
        <taxon>Viridiplantae</taxon>
        <taxon>Streptophyta</taxon>
        <taxon>Embryophyta</taxon>
        <taxon>Tracheophyta</taxon>
        <taxon>Spermatophyta</taxon>
        <taxon>Magnoliopsida</taxon>
        <taxon>eudicotyledons</taxon>
        <taxon>Gunneridae</taxon>
        <taxon>Pentapetalae</taxon>
        <taxon>asterids</taxon>
        <taxon>lamiids</taxon>
        <taxon>Solanales</taxon>
        <taxon>Solanaceae</taxon>
        <taxon>Solanoideae</taxon>
        <taxon>Solaneae</taxon>
        <taxon>Solanum</taxon>
    </lineage>
</organism>
<accession>A0A0V0GX83</accession>
<reference evidence="1" key="1">
    <citation type="submission" date="2015-12" db="EMBL/GenBank/DDBJ databases">
        <title>Gene expression during late stages of embryo sac development: a critical building block for successful pollen-pistil interactions.</title>
        <authorList>
            <person name="Liu Y."/>
            <person name="Joly V."/>
            <person name="Sabar M."/>
            <person name="Matton D.P."/>
        </authorList>
    </citation>
    <scope>NUCLEOTIDE SEQUENCE</scope>
</reference>
<evidence type="ECO:0000313" key="1">
    <source>
        <dbReference type="EMBL" id="JAP12738.1"/>
    </source>
</evidence>